<dbReference type="Proteomes" id="UP000265419">
    <property type="component" value="Unassembled WGS sequence"/>
</dbReference>
<proteinExistence type="predicted"/>
<protein>
    <submittedName>
        <fullName evidence="1">Uncharacterized protein</fullName>
    </submittedName>
</protein>
<accession>A0A399JDT7</accession>
<name>A0A399JDT7_9MICC</name>
<dbReference type="AlphaFoldDB" id="A0A399JDT7"/>
<gene>
    <name evidence="1" type="ORF">DWB68_00260</name>
</gene>
<dbReference type="EMBL" id="QQXK01000001">
    <property type="protein sequence ID" value="RII43708.1"/>
    <property type="molecule type" value="Genomic_DNA"/>
</dbReference>
<organism evidence="1 2">
    <name type="scientific">Galactobacter valiniphilus</name>
    <dbReference type="NCBI Taxonomy" id="2676122"/>
    <lineage>
        <taxon>Bacteria</taxon>
        <taxon>Bacillati</taxon>
        <taxon>Actinomycetota</taxon>
        <taxon>Actinomycetes</taxon>
        <taxon>Micrococcales</taxon>
        <taxon>Micrococcaceae</taxon>
        <taxon>Galactobacter</taxon>
    </lineage>
</organism>
<evidence type="ECO:0000313" key="2">
    <source>
        <dbReference type="Proteomes" id="UP000265419"/>
    </source>
</evidence>
<comment type="caution">
    <text evidence="1">The sequence shown here is derived from an EMBL/GenBank/DDBJ whole genome shotgun (WGS) entry which is preliminary data.</text>
</comment>
<evidence type="ECO:0000313" key="1">
    <source>
        <dbReference type="EMBL" id="RII43708.1"/>
    </source>
</evidence>
<sequence length="137" mass="15054">MRESFTATQLLRNFPRLEGRDEGREIVLLKLKVTASDKYTGGVDCSAVKPLTKTHEETYESNGTTVYDAAMAKAGYPVLERVSKGESAEGWCAYVVQNSEDTADGDWVLYHKRLAATINGGGTIEAKEFTVPFKLKG</sequence>
<keyword evidence="2" id="KW-1185">Reference proteome</keyword>
<reference evidence="1 2" key="1">
    <citation type="submission" date="2018-07" db="EMBL/GenBank/DDBJ databases">
        <title>Arthrobacter sp. nov., isolated from raw cow's milk with high bacterial count.</title>
        <authorList>
            <person name="Hahne J."/>
            <person name="Isele D."/>
            <person name="Lipski A."/>
        </authorList>
    </citation>
    <scope>NUCLEOTIDE SEQUENCE [LARGE SCALE GENOMIC DNA]</scope>
    <source>
        <strain evidence="1 2">JZ R-35</strain>
    </source>
</reference>